<organism evidence="2 3">
    <name type="scientific">Dryococelus australis</name>
    <dbReference type="NCBI Taxonomy" id="614101"/>
    <lineage>
        <taxon>Eukaryota</taxon>
        <taxon>Metazoa</taxon>
        <taxon>Ecdysozoa</taxon>
        <taxon>Arthropoda</taxon>
        <taxon>Hexapoda</taxon>
        <taxon>Insecta</taxon>
        <taxon>Pterygota</taxon>
        <taxon>Neoptera</taxon>
        <taxon>Polyneoptera</taxon>
        <taxon>Phasmatodea</taxon>
        <taxon>Verophasmatodea</taxon>
        <taxon>Anareolatae</taxon>
        <taxon>Phasmatidae</taxon>
        <taxon>Eurycanthinae</taxon>
        <taxon>Dryococelus</taxon>
    </lineage>
</organism>
<evidence type="ECO:0000313" key="3">
    <source>
        <dbReference type="Proteomes" id="UP001159363"/>
    </source>
</evidence>
<proteinExistence type="predicted"/>
<evidence type="ECO:0000313" key="2">
    <source>
        <dbReference type="EMBL" id="KAJ8873229.1"/>
    </source>
</evidence>
<protein>
    <submittedName>
        <fullName evidence="2">Uncharacterized protein</fullName>
    </submittedName>
</protein>
<reference evidence="2 3" key="1">
    <citation type="submission" date="2023-02" db="EMBL/GenBank/DDBJ databases">
        <title>LHISI_Scaffold_Assembly.</title>
        <authorList>
            <person name="Stuart O.P."/>
            <person name="Cleave R."/>
            <person name="Magrath M.J.L."/>
            <person name="Mikheyev A.S."/>
        </authorList>
    </citation>
    <scope>NUCLEOTIDE SEQUENCE [LARGE SCALE GENOMIC DNA]</scope>
    <source>
        <strain evidence="2">Daus_M_001</strain>
        <tissue evidence="2">Leg muscle</tissue>
    </source>
</reference>
<gene>
    <name evidence="2" type="ORF">PR048_026862</name>
</gene>
<evidence type="ECO:0000256" key="1">
    <source>
        <dbReference type="SAM" id="MobiDB-lite"/>
    </source>
</evidence>
<accession>A0ABQ9GMH3</accession>
<dbReference type="EMBL" id="JARBHB010000011">
    <property type="protein sequence ID" value="KAJ8873229.1"/>
    <property type="molecule type" value="Genomic_DNA"/>
</dbReference>
<comment type="caution">
    <text evidence="2">The sequence shown here is derived from an EMBL/GenBank/DDBJ whole genome shotgun (WGS) entry which is preliminary data.</text>
</comment>
<name>A0ABQ9GMH3_9NEOP</name>
<feature type="region of interest" description="Disordered" evidence="1">
    <location>
        <begin position="81"/>
        <end position="103"/>
    </location>
</feature>
<sequence>MDSVYVSLDCTVTAGMDHSFATSHTGYLAKQSLSSCASLLECTYTHVSAVELQLMMKIRALTLKMMKKVRISCMYLTGGGDDSEDEDAACSDNSDEDADENDGLVATRRLDVEESYSDVFDVELGSSKFNKTHQIRGERGTSPAGSVQSSLVRGVSGSWRLSDLVHKDMFWGGVSGGWLAEAFLVSEYTCSGLMVGGARCWIDSGPKEPVDSDKDMFWAGRGYVVVKGVQTVFEQTELAVRCMGEWWGKGGLSRQERSVRLSLTSTIGESNPVRLGVRRAVYPLSHRGPFVVWKAAWRLCVAHGNTSEPGSIPGGVTPDFRMRESCRAMPLGWSAGFLGALPVLPPFHSCVALYSLQSPSSSLKTSLLRAG</sequence>
<feature type="compositionally biased region" description="Acidic residues" evidence="1">
    <location>
        <begin position="81"/>
        <end position="102"/>
    </location>
</feature>
<keyword evidence="3" id="KW-1185">Reference proteome</keyword>
<dbReference type="Proteomes" id="UP001159363">
    <property type="component" value="Chromosome 10"/>
</dbReference>